<accession>A0A9Q1QRF0</accession>
<evidence type="ECO:0008006" key="3">
    <source>
        <dbReference type="Google" id="ProtNLM"/>
    </source>
</evidence>
<evidence type="ECO:0000313" key="2">
    <source>
        <dbReference type="Proteomes" id="UP001153076"/>
    </source>
</evidence>
<dbReference type="PANTHER" id="PTHR31704">
    <property type="entry name" value="MYB/SANT-LIKE DNA-BINDING DOMAIN PROTEIN-RELATED"/>
    <property type="match status" value="1"/>
</dbReference>
<organism evidence="1 2">
    <name type="scientific">Carnegiea gigantea</name>
    <dbReference type="NCBI Taxonomy" id="171969"/>
    <lineage>
        <taxon>Eukaryota</taxon>
        <taxon>Viridiplantae</taxon>
        <taxon>Streptophyta</taxon>
        <taxon>Embryophyta</taxon>
        <taxon>Tracheophyta</taxon>
        <taxon>Spermatophyta</taxon>
        <taxon>Magnoliopsida</taxon>
        <taxon>eudicotyledons</taxon>
        <taxon>Gunneridae</taxon>
        <taxon>Pentapetalae</taxon>
        <taxon>Caryophyllales</taxon>
        <taxon>Cactineae</taxon>
        <taxon>Cactaceae</taxon>
        <taxon>Cactoideae</taxon>
        <taxon>Echinocereeae</taxon>
        <taxon>Carnegiea</taxon>
    </lineage>
</organism>
<dbReference type="OrthoDB" id="4955136at2759"/>
<sequence>MRKDWRAWKQFRNTETGLGWDPISGKIETSIEWWDKNLKENQYVKKFRDKGVSSLLKEKWEHIYGGTYAIGKNVYVPIMEPPIINVEEQGEGHESENHTEGRLGEEDNFLADEDQFFTYFVEYVSNGNDDNTKANSEDGPSQVNNQLLSTQVEVKLEQIRTYLDEPKICPED</sequence>
<name>A0A9Q1QRF0_9CARY</name>
<comment type="caution">
    <text evidence="1">The sequence shown here is derived from an EMBL/GenBank/DDBJ whole genome shotgun (WGS) entry which is preliminary data.</text>
</comment>
<keyword evidence="2" id="KW-1185">Reference proteome</keyword>
<protein>
    <recommendedName>
        <fullName evidence="3">Myb/SANT-like domain-containing protein</fullName>
    </recommendedName>
</protein>
<reference evidence="1" key="1">
    <citation type="submission" date="2022-04" db="EMBL/GenBank/DDBJ databases">
        <title>Carnegiea gigantea Genome sequencing and assembly v2.</title>
        <authorList>
            <person name="Copetti D."/>
            <person name="Sanderson M.J."/>
            <person name="Burquez A."/>
            <person name="Wojciechowski M.F."/>
        </authorList>
    </citation>
    <scope>NUCLEOTIDE SEQUENCE</scope>
    <source>
        <strain evidence="1">SGP5-SGP5p</strain>
        <tissue evidence="1">Aerial part</tissue>
    </source>
</reference>
<proteinExistence type="predicted"/>
<evidence type="ECO:0000313" key="1">
    <source>
        <dbReference type="EMBL" id="KAJ8452563.1"/>
    </source>
</evidence>
<dbReference type="AlphaFoldDB" id="A0A9Q1QRF0"/>
<dbReference type="EMBL" id="JAKOGI010000003">
    <property type="protein sequence ID" value="KAJ8452563.1"/>
    <property type="molecule type" value="Genomic_DNA"/>
</dbReference>
<dbReference type="PANTHER" id="PTHR31704:SF55">
    <property type="entry name" value="MYB_SANT-LIKE DNA-BINDING DOMAIN PROTEIN"/>
    <property type="match status" value="1"/>
</dbReference>
<gene>
    <name evidence="1" type="ORF">Cgig2_004899</name>
</gene>
<dbReference type="Proteomes" id="UP001153076">
    <property type="component" value="Unassembled WGS sequence"/>
</dbReference>